<comment type="caution">
    <text evidence="2">The sequence shown here is derived from an EMBL/GenBank/DDBJ whole genome shotgun (WGS) entry which is preliminary data.</text>
</comment>
<evidence type="ECO:0000313" key="3">
    <source>
        <dbReference type="Proteomes" id="UP001221898"/>
    </source>
</evidence>
<sequence>MSEEAKDKSTGKPAHRKKKGKKPSAHKQILLARCGVSHVGGTAVTRCSRTCSLHLFRHGNCLPRINRA</sequence>
<evidence type="ECO:0000256" key="1">
    <source>
        <dbReference type="SAM" id="MobiDB-lite"/>
    </source>
</evidence>
<dbReference type="Proteomes" id="UP001221898">
    <property type="component" value="Unassembled WGS sequence"/>
</dbReference>
<feature type="region of interest" description="Disordered" evidence="1">
    <location>
        <begin position="1"/>
        <end position="26"/>
    </location>
</feature>
<keyword evidence="3" id="KW-1185">Reference proteome</keyword>
<gene>
    <name evidence="2" type="ORF">AAFF_G00135870</name>
</gene>
<reference evidence="2" key="1">
    <citation type="journal article" date="2023" name="Science">
        <title>Genome structures resolve the early diversification of teleost fishes.</title>
        <authorList>
            <person name="Parey E."/>
            <person name="Louis A."/>
            <person name="Montfort J."/>
            <person name="Bouchez O."/>
            <person name="Roques C."/>
            <person name="Iampietro C."/>
            <person name="Lluch J."/>
            <person name="Castinel A."/>
            <person name="Donnadieu C."/>
            <person name="Desvignes T."/>
            <person name="Floi Bucao C."/>
            <person name="Jouanno E."/>
            <person name="Wen M."/>
            <person name="Mejri S."/>
            <person name="Dirks R."/>
            <person name="Jansen H."/>
            <person name="Henkel C."/>
            <person name="Chen W.J."/>
            <person name="Zahm M."/>
            <person name="Cabau C."/>
            <person name="Klopp C."/>
            <person name="Thompson A.W."/>
            <person name="Robinson-Rechavi M."/>
            <person name="Braasch I."/>
            <person name="Lecointre G."/>
            <person name="Bobe J."/>
            <person name="Postlethwait J.H."/>
            <person name="Berthelot C."/>
            <person name="Roest Crollius H."/>
            <person name="Guiguen Y."/>
        </authorList>
    </citation>
    <scope>NUCLEOTIDE SEQUENCE</scope>
    <source>
        <strain evidence="2">NC1722</strain>
    </source>
</reference>
<dbReference type="AlphaFoldDB" id="A0AAD7RPU8"/>
<protein>
    <submittedName>
        <fullName evidence="2">Uncharacterized protein</fullName>
    </submittedName>
</protein>
<feature type="compositionally biased region" description="Basic residues" evidence="1">
    <location>
        <begin position="13"/>
        <end position="25"/>
    </location>
</feature>
<dbReference type="EMBL" id="JAINUG010000198">
    <property type="protein sequence ID" value="KAJ8388216.1"/>
    <property type="molecule type" value="Genomic_DNA"/>
</dbReference>
<name>A0AAD7RPU8_9TELE</name>
<organism evidence="2 3">
    <name type="scientific">Aldrovandia affinis</name>
    <dbReference type="NCBI Taxonomy" id="143900"/>
    <lineage>
        <taxon>Eukaryota</taxon>
        <taxon>Metazoa</taxon>
        <taxon>Chordata</taxon>
        <taxon>Craniata</taxon>
        <taxon>Vertebrata</taxon>
        <taxon>Euteleostomi</taxon>
        <taxon>Actinopterygii</taxon>
        <taxon>Neopterygii</taxon>
        <taxon>Teleostei</taxon>
        <taxon>Notacanthiformes</taxon>
        <taxon>Halosauridae</taxon>
        <taxon>Aldrovandia</taxon>
    </lineage>
</organism>
<feature type="compositionally biased region" description="Basic and acidic residues" evidence="1">
    <location>
        <begin position="1"/>
        <end position="10"/>
    </location>
</feature>
<proteinExistence type="predicted"/>
<evidence type="ECO:0000313" key="2">
    <source>
        <dbReference type="EMBL" id="KAJ8388216.1"/>
    </source>
</evidence>
<accession>A0AAD7RPU8</accession>